<keyword evidence="2" id="KW-1185">Reference proteome</keyword>
<dbReference type="EMBL" id="JAANNP010000003">
    <property type="protein sequence ID" value="NHC13836.1"/>
    <property type="molecule type" value="Genomic_DNA"/>
</dbReference>
<dbReference type="InterPro" id="IPR001451">
    <property type="entry name" value="Hexapep"/>
</dbReference>
<dbReference type="Gene3D" id="2.160.10.10">
    <property type="entry name" value="Hexapeptide repeat proteins"/>
    <property type="match status" value="1"/>
</dbReference>
<gene>
    <name evidence="1" type="ORF">G9H71_08585</name>
</gene>
<dbReference type="Pfam" id="PF14602">
    <property type="entry name" value="Hexapep_2"/>
    <property type="match status" value="1"/>
</dbReference>
<protein>
    <submittedName>
        <fullName evidence="1">Gamma carbonic anhydrase family protein</fullName>
    </submittedName>
</protein>
<evidence type="ECO:0000313" key="2">
    <source>
        <dbReference type="Proteomes" id="UP000800981"/>
    </source>
</evidence>
<dbReference type="PANTHER" id="PTHR13061">
    <property type="entry name" value="DYNACTIN SUBUNIT P25"/>
    <property type="match status" value="1"/>
</dbReference>
<accession>A0ABX0GUL9</accession>
<dbReference type="CDD" id="cd04645">
    <property type="entry name" value="LbH_gamma_CA_like"/>
    <property type="match status" value="1"/>
</dbReference>
<sequence>MAVYALDDLVPDISPDAFVAPEAVVIGAVTLGAGTTIWPGAVLRGDYGAITVGERTSVQDGAVVHVTGEHPTRIGSDCVIGHVAHLEGCLVEDECLVGSGSVVLPGAVVRRGALVGAGAVVPGGLEVPARATALGVPAKLRLDSVPAGAFADNVARYVANGRRYARGLRRLDPER</sequence>
<dbReference type="SUPFAM" id="SSF51161">
    <property type="entry name" value="Trimeric LpxA-like enzymes"/>
    <property type="match status" value="1"/>
</dbReference>
<reference evidence="1 2" key="1">
    <citation type="submission" date="2020-03" db="EMBL/GenBank/DDBJ databases">
        <title>Two novel Motilibacter sp.</title>
        <authorList>
            <person name="Liu S."/>
        </authorList>
    </citation>
    <scope>NUCLEOTIDE SEQUENCE [LARGE SCALE GENOMIC DNA]</scope>
    <source>
        <strain evidence="1 2">E257</strain>
    </source>
</reference>
<name>A0ABX0GUL9_9ACTN</name>
<dbReference type="Proteomes" id="UP000800981">
    <property type="component" value="Unassembled WGS sequence"/>
</dbReference>
<dbReference type="InterPro" id="IPR050484">
    <property type="entry name" value="Transf_Hexapept/Carb_Anhydrase"/>
</dbReference>
<evidence type="ECO:0000313" key="1">
    <source>
        <dbReference type="EMBL" id="NHC13836.1"/>
    </source>
</evidence>
<proteinExistence type="predicted"/>
<dbReference type="RefSeq" id="WP_166280777.1">
    <property type="nucleotide sequence ID" value="NZ_JAANNP010000003.1"/>
</dbReference>
<comment type="caution">
    <text evidence="1">The sequence shown here is derived from an EMBL/GenBank/DDBJ whole genome shotgun (WGS) entry which is preliminary data.</text>
</comment>
<organism evidence="1 2">
    <name type="scientific">Motilibacter deserti</name>
    <dbReference type="NCBI Taxonomy" id="2714956"/>
    <lineage>
        <taxon>Bacteria</taxon>
        <taxon>Bacillati</taxon>
        <taxon>Actinomycetota</taxon>
        <taxon>Actinomycetes</taxon>
        <taxon>Motilibacterales</taxon>
        <taxon>Motilibacteraceae</taxon>
        <taxon>Motilibacter</taxon>
    </lineage>
</organism>
<dbReference type="InterPro" id="IPR047324">
    <property type="entry name" value="LbH_gamma_CA-like"/>
</dbReference>
<dbReference type="InterPro" id="IPR011004">
    <property type="entry name" value="Trimer_LpxA-like_sf"/>
</dbReference>
<dbReference type="PANTHER" id="PTHR13061:SF29">
    <property type="entry name" value="GAMMA CARBONIC ANHYDRASE-LIKE 1, MITOCHONDRIAL-RELATED"/>
    <property type="match status" value="1"/>
</dbReference>